<dbReference type="Gene3D" id="3.40.1050.10">
    <property type="entry name" value="Carbonic anhydrase"/>
    <property type="match status" value="1"/>
</dbReference>
<proteinExistence type="inferred from homology"/>
<dbReference type="EC" id="4.2.1.1" evidence="2"/>
<evidence type="ECO:0000256" key="1">
    <source>
        <dbReference type="ARBA" id="ARBA00006217"/>
    </source>
</evidence>
<dbReference type="PANTHER" id="PTHR11002:SF45">
    <property type="entry name" value="CARBONIC ANHYDRASE"/>
    <property type="match status" value="1"/>
</dbReference>
<dbReference type="InterPro" id="IPR001765">
    <property type="entry name" value="Carbonic_anhydrase"/>
</dbReference>
<evidence type="ECO:0000313" key="4">
    <source>
        <dbReference type="Proteomes" id="UP000245207"/>
    </source>
</evidence>
<comment type="function">
    <text evidence="2">Reversible hydration of carbon dioxide.</text>
</comment>
<dbReference type="EMBL" id="PKPP01000340">
    <property type="protein sequence ID" value="PWA94025.1"/>
    <property type="molecule type" value="Genomic_DNA"/>
</dbReference>
<sequence length="108" mass="11917">MSPSKLLLREAVNQGAFDTVAAESHSREPAPAKSKVLAEYPDASGEELQTLVEKESVMNSLVNLLSYPYVRSGVANKTLKIMGGYYNFVDGKFQIMEVDYDVKPTIDI</sequence>
<comment type="caution">
    <text evidence="3">The sequence shown here is derived from an EMBL/GenBank/DDBJ whole genome shotgun (WGS) entry which is preliminary data.</text>
</comment>
<organism evidence="3 4">
    <name type="scientific">Artemisia annua</name>
    <name type="common">Sweet wormwood</name>
    <dbReference type="NCBI Taxonomy" id="35608"/>
    <lineage>
        <taxon>Eukaryota</taxon>
        <taxon>Viridiplantae</taxon>
        <taxon>Streptophyta</taxon>
        <taxon>Embryophyta</taxon>
        <taxon>Tracheophyta</taxon>
        <taxon>Spermatophyta</taxon>
        <taxon>Magnoliopsida</taxon>
        <taxon>eudicotyledons</taxon>
        <taxon>Gunneridae</taxon>
        <taxon>Pentapetalae</taxon>
        <taxon>asterids</taxon>
        <taxon>campanulids</taxon>
        <taxon>Asterales</taxon>
        <taxon>Asteraceae</taxon>
        <taxon>Asteroideae</taxon>
        <taxon>Anthemideae</taxon>
        <taxon>Artemisiinae</taxon>
        <taxon>Artemisia</taxon>
    </lineage>
</organism>
<dbReference type="STRING" id="35608.A0A2U1Q7N6"/>
<dbReference type="Proteomes" id="UP000245207">
    <property type="component" value="Unassembled WGS sequence"/>
</dbReference>
<evidence type="ECO:0000313" key="3">
    <source>
        <dbReference type="EMBL" id="PWA94025.1"/>
    </source>
</evidence>
<gene>
    <name evidence="3" type="ORF">CTI12_AA043690</name>
</gene>
<comment type="similarity">
    <text evidence="1 2">Belongs to the beta-class carbonic anhydrase family.</text>
</comment>
<keyword evidence="2" id="KW-0862">Zinc</keyword>
<dbReference type="PANTHER" id="PTHR11002">
    <property type="entry name" value="CARBONIC ANHYDRASE"/>
    <property type="match status" value="1"/>
</dbReference>
<name>A0A2U1Q7N6_ARTAN</name>
<dbReference type="AlphaFoldDB" id="A0A2U1Q7N6"/>
<evidence type="ECO:0000256" key="2">
    <source>
        <dbReference type="RuleBase" id="RU003956"/>
    </source>
</evidence>
<dbReference type="SUPFAM" id="SSF53056">
    <property type="entry name" value="beta-carbonic anhydrase, cab"/>
    <property type="match status" value="1"/>
</dbReference>
<comment type="catalytic activity">
    <reaction evidence="2">
        <text>hydrogencarbonate + H(+) = CO2 + H2O</text>
        <dbReference type="Rhea" id="RHEA:10748"/>
        <dbReference type="ChEBI" id="CHEBI:15377"/>
        <dbReference type="ChEBI" id="CHEBI:15378"/>
        <dbReference type="ChEBI" id="CHEBI:16526"/>
        <dbReference type="ChEBI" id="CHEBI:17544"/>
        <dbReference type="EC" id="4.2.1.1"/>
    </reaction>
</comment>
<keyword evidence="4" id="KW-1185">Reference proteome</keyword>
<reference evidence="3 4" key="1">
    <citation type="journal article" date="2018" name="Mol. Plant">
        <title>The genome of Artemisia annua provides insight into the evolution of Asteraceae family and artemisinin biosynthesis.</title>
        <authorList>
            <person name="Shen Q."/>
            <person name="Zhang L."/>
            <person name="Liao Z."/>
            <person name="Wang S."/>
            <person name="Yan T."/>
            <person name="Shi P."/>
            <person name="Liu M."/>
            <person name="Fu X."/>
            <person name="Pan Q."/>
            <person name="Wang Y."/>
            <person name="Lv Z."/>
            <person name="Lu X."/>
            <person name="Zhang F."/>
            <person name="Jiang W."/>
            <person name="Ma Y."/>
            <person name="Chen M."/>
            <person name="Hao X."/>
            <person name="Li L."/>
            <person name="Tang Y."/>
            <person name="Lv G."/>
            <person name="Zhou Y."/>
            <person name="Sun X."/>
            <person name="Brodelius P.E."/>
            <person name="Rose J.K.C."/>
            <person name="Tang K."/>
        </authorList>
    </citation>
    <scope>NUCLEOTIDE SEQUENCE [LARGE SCALE GENOMIC DNA]</scope>
    <source>
        <strain evidence="4">cv. Huhao1</strain>
        <tissue evidence="3">Leaf</tissue>
    </source>
</reference>
<keyword evidence="2" id="KW-0456">Lyase</keyword>
<dbReference type="Pfam" id="PF00484">
    <property type="entry name" value="Pro_CA"/>
    <property type="match status" value="1"/>
</dbReference>
<protein>
    <recommendedName>
        <fullName evidence="2">Carbonic anhydrase</fullName>
        <ecNumber evidence="2">4.2.1.1</ecNumber>
    </recommendedName>
    <alternativeName>
        <fullName evidence="2">Carbonate dehydratase</fullName>
    </alternativeName>
</protein>
<dbReference type="OrthoDB" id="10248475at2759"/>
<dbReference type="InterPro" id="IPR036874">
    <property type="entry name" value="Carbonic_anhydrase_sf"/>
</dbReference>
<accession>A0A2U1Q7N6</accession>
<dbReference type="GO" id="GO:0008270">
    <property type="term" value="F:zinc ion binding"/>
    <property type="evidence" value="ECO:0007669"/>
    <property type="project" value="UniProtKB-UniRule"/>
</dbReference>
<dbReference type="GO" id="GO:0004089">
    <property type="term" value="F:carbonate dehydratase activity"/>
    <property type="evidence" value="ECO:0007669"/>
    <property type="project" value="UniProtKB-UniRule"/>
</dbReference>